<evidence type="ECO:0000259" key="8">
    <source>
        <dbReference type="SMART" id="SM00415"/>
    </source>
</evidence>
<evidence type="ECO:0000256" key="3">
    <source>
        <dbReference type="ARBA" id="ARBA00023015"/>
    </source>
</evidence>
<accession>A0A077WF78</accession>
<reference evidence="9" key="1">
    <citation type="journal article" date="2014" name="Genome Announc.">
        <title>De novo whole-genome sequence and genome annotation of Lichtheimia ramosa.</title>
        <authorList>
            <person name="Linde J."/>
            <person name="Schwartze V."/>
            <person name="Binder U."/>
            <person name="Lass-Florl C."/>
            <person name="Voigt K."/>
            <person name="Horn F."/>
        </authorList>
    </citation>
    <scope>NUCLEOTIDE SEQUENCE</scope>
    <source>
        <strain evidence="9">JMRC FSU:6197</strain>
    </source>
</reference>
<dbReference type="SMART" id="SM00415">
    <property type="entry name" value="HSF"/>
    <property type="match status" value="1"/>
</dbReference>
<dbReference type="PRINTS" id="PR00056">
    <property type="entry name" value="HSFDOMAIN"/>
</dbReference>
<evidence type="ECO:0000256" key="7">
    <source>
        <dbReference type="RuleBase" id="RU004020"/>
    </source>
</evidence>
<dbReference type="GO" id="GO:0005634">
    <property type="term" value="C:nucleus"/>
    <property type="evidence" value="ECO:0007669"/>
    <property type="project" value="UniProtKB-SubCell"/>
</dbReference>
<evidence type="ECO:0000256" key="4">
    <source>
        <dbReference type="ARBA" id="ARBA00023125"/>
    </source>
</evidence>
<dbReference type="InterPro" id="IPR000232">
    <property type="entry name" value="HSF_DNA-bd"/>
</dbReference>
<dbReference type="PANTHER" id="PTHR10015">
    <property type="entry name" value="HEAT SHOCK TRANSCRIPTION FACTOR"/>
    <property type="match status" value="1"/>
</dbReference>
<protein>
    <recommendedName>
        <fullName evidence="8">HSF-type DNA-binding domain-containing protein</fullName>
    </recommendedName>
</protein>
<comment type="similarity">
    <text evidence="2 7">Belongs to the HSF family.</text>
</comment>
<dbReference type="PANTHER" id="PTHR10015:SF427">
    <property type="entry name" value="HEAT SHOCK FACTOR PROTEIN"/>
    <property type="match status" value="1"/>
</dbReference>
<sequence>MGNQPTAFISKLWDMIHDPGTNDLIRWSDVHDDTVYVHDVAAFSEKVLPHYFAHSNWPSFVRQLNIYGFRRVKGDSSRGSESYQFAHEDFTRNGGQRLHLIKRKGQQQGSGGTTNTSAITNGNMELLDKLFDQLNALESECAAVVSETQTLHRIYAQQQQILSCMLDLLQELNTHPDLAEIQRRLQSALEKANLRVNPLVMGTAPPNTPLPLMQQLPSIAEAVRTAKETTDLPPLHDSTHDSFQQRE</sequence>
<dbReference type="AlphaFoldDB" id="A0A077WF78"/>
<feature type="domain" description="HSF-type DNA-binding" evidence="8">
    <location>
        <begin position="4"/>
        <end position="104"/>
    </location>
</feature>
<keyword evidence="3" id="KW-0805">Transcription regulation</keyword>
<comment type="subcellular location">
    <subcellularLocation>
        <location evidence="1">Nucleus</location>
    </subcellularLocation>
</comment>
<evidence type="ECO:0000256" key="1">
    <source>
        <dbReference type="ARBA" id="ARBA00004123"/>
    </source>
</evidence>
<evidence type="ECO:0000256" key="5">
    <source>
        <dbReference type="ARBA" id="ARBA00023163"/>
    </source>
</evidence>
<dbReference type="OrthoDB" id="60033at2759"/>
<dbReference type="InterPro" id="IPR036390">
    <property type="entry name" value="WH_DNA-bd_sf"/>
</dbReference>
<dbReference type="Pfam" id="PF00447">
    <property type="entry name" value="HSF_DNA-bind"/>
    <property type="match status" value="1"/>
</dbReference>
<evidence type="ECO:0000313" key="9">
    <source>
        <dbReference type="EMBL" id="CDS05302.1"/>
    </source>
</evidence>
<gene>
    <name evidence="9" type="ORF">LRAMOSA07831</name>
</gene>
<dbReference type="FunFam" id="1.10.10.10:FF:000027">
    <property type="entry name" value="Heat shock transcription factor 1"/>
    <property type="match status" value="1"/>
</dbReference>
<keyword evidence="5" id="KW-0804">Transcription</keyword>
<dbReference type="EMBL" id="LK023316">
    <property type="protein sequence ID" value="CDS05302.1"/>
    <property type="molecule type" value="Genomic_DNA"/>
</dbReference>
<evidence type="ECO:0000256" key="2">
    <source>
        <dbReference type="ARBA" id="ARBA00006403"/>
    </source>
</evidence>
<keyword evidence="4" id="KW-0238">DNA-binding</keyword>
<dbReference type="GO" id="GO:0043565">
    <property type="term" value="F:sequence-specific DNA binding"/>
    <property type="evidence" value="ECO:0007669"/>
    <property type="project" value="InterPro"/>
</dbReference>
<dbReference type="Gene3D" id="1.10.10.10">
    <property type="entry name" value="Winged helix-like DNA-binding domain superfamily/Winged helix DNA-binding domain"/>
    <property type="match status" value="1"/>
</dbReference>
<dbReference type="InterPro" id="IPR036388">
    <property type="entry name" value="WH-like_DNA-bd_sf"/>
</dbReference>
<organism evidence="9">
    <name type="scientific">Lichtheimia ramosa</name>
    <dbReference type="NCBI Taxonomy" id="688394"/>
    <lineage>
        <taxon>Eukaryota</taxon>
        <taxon>Fungi</taxon>
        <taxon>Fungi incertae sedis</taxon>
        <taxon>Mucoromycota</taxon>
        <taxon>Mucoromycotina</taxon>
        <taxon>Mucoromycetes</taxon>
        <taxon>Mucorales</taxon>
        <taxon>Lichtheimiaceae</taxon>
        <taxon>Lichtheimia</taxon>
    </lineage>
</organism>
<proteinExistence type="inferred from homology"/>
<dbReference type="GO" id="GO:0003700">
    <property type="term" value="F:DNA-binding transcription factor activity"/>
    <property type="evidence" value="ECO:0007669"/>
    <property type="project" value="InterPro"/>
</dbReference>
<keyword evidence="6" id="KW-0539">Nucleus</keyword>
<dbReference type="SUPFAM" id="SSF46785">
    <property type="entry name" value="Winged helix' DNA-binding domain"/>
    <property type="match status" value="1"/>
</dbReference>
<name>A0A077WF78_9FUNG</name>
<evidence type="ECO:0000256" key="6">
    <source>
        <dbReference type="ARBA" id="ARBA00023242"/>
    </source>
</evidence>